<dbReference type="SUPFAM" id="SSF52540">
    <property type="entry name" value="P-loop containing nucleoside triphosphate hydrolases"/>
    <property type="match status" value="1"/>
</dbReference>
<comment type="caution">
    <text evidence="3">The sequence shown here is derived from an EMBL/GenBank/DDBJ whole genome shotgun (WGS) entry which is preliminary data.</text>
</comment>
<dbReference type="InterPro" id="IPR050921">
    <property type="entry name" value="T4SS_GSP_E_ATPase"/>
</dbReference>
<comment type="similarity">
    <text evidence="1">Belongs to the GSP E family.</text>
</comment>
<name>A0ABN0D1C6_9FIRM</name>
<dbReference type="PROSITE" id="PS00662">
    <property type="entry name" value="T2SP_E"/>
    <property type="match status" value="1"/>
</dbReference>
<organism evidence="3 4">
    <name type="scientific">Megasphaera lornae</name>
    <dbReference type="NCBI Taxonomy" id="1000568"/>
    <lineage>
        <taxon>Bacteria</taxon>
        <taxon>Bacillati</taxon>
        <taxon>Bacillota</taxon>
        <taxon>Negativicutes</taxon>
        <taxon>Veillonellales</taxon>
        <taxon>Veillonellaceae</taxon>
        <taxon>Megasphaera</taxon>
    </lineage>
</organism>
<dbReference type="Gene3D" id="3.30.450.90">
    <property type="match status" value="1"/>
</dbReference>
<evidence type="ECO:0000259" key="2">
    <source>
        <dbReference type="PROSITE" id="PS00662"/>
    </source>
</evidence>
<dbReference type="PANTHER" id="PTHR30486">
    <property type="entry name" value="TWITCHING MOTILITY PROTEIN PILT"/>
    <property type="match status" value="1"/>
</dbReference>
<evidence type="ECO:0000256" key="1">
    <source>
        <dbReference type="ARBA" id="ARBA00006611"/>
    </source>
</evidence>
<protein>
    <submittedName>
        <fullName evidence="3">Twitching motility protein</fullName>
    </submittedName>
</protein>
<dbReference type="InterPro" id="IPR027417">
    <property type="entry name" value="P-loop_NTPase"/>
</dbReference>
<sequence length="314" mass="34986">MDLETILTRAVAEKATDIHLQSGRPPYIRVGAELQPLALPHIQTADLQAWSKETGPGEAWSFSWKEGIRCRGQRSESRHGPHWALRVLYPLSSLPQEENPVLIQRLGTLLQGLVLVCGATGSGKTTTIWRVLEYINQHRACHIVTLEDPVEYVLEGKKALFTQREVGGHVDSFEEGVRQALRQDPDIMLIGEIRDKYTLQNAITAAETGVLVFSTLHSPSVAGAVSRMVGMFAAGEQEEIRQRLAAVLASVVAQQCFRDKNRMHIVRELLWRTPAAAQVIRSGKEFHLTDVMQTGGRYGMETMAQALKRYRSGI</sequence>
<dbReference type="Pfam" id="PF00437">
    <property type="entry name" value="T2SSE"/>
    <property type="match status" value="1"/>
</dbReference>
<feature type="domain" description="Bacterial type II secretion system protein E" evidence="2">
    <location>
        <begin position="181"/>
        <end position="195"/>
    </location>
</feature>
<evidence type="ECO:0000313" key="4">
    <source>
        <dbReference type="Proteomes" id="UP000004018"/>
    </source>
</evidence>
<reference evidence="3 4" key="1">
    <citation type="submission" date="2011-04" db="EMBL/GenBank/DDBJ databases">
        <authorList>
            <person name="Harkins D.M."/>
            <person name="Madupu R."/>
            <person name="Durkin A.S."/>
            <person name="Torralba M."/>
            <person name="Methe B."/>
            <person name="Sutton G.G."/>
            <person name="Nelson K.E."/>
        </authorList>
    </citation>
    <scope>NUCLEOTIDE SEQUENCE [LARGE SCALE GENOMIC DNA]</scope>
    <source>
        <strain evidence="3 4">UPII 199-6</strain>
    </source>
</reference>
<keyword evidence="4" id="KW-1185">Reference proteome</keyword>
<dbReference type="EMBL" id="AFIJ01000008">
    <property type="protein sequence ID" value="EGL41886.1"/>
    <property type="molecule type" value="Genomic_DNA"/>
</dbReference>
<proteinExistence type="inferred from homology"/>
<dbReference type="PANTHER" id="PTHR30486:SF6">
    <property type="entry name" value="TYPE IV PILUS RETRACTATION ATPASE PILT"/>
    <property type="match status" value="1"/>
</dbReference>
<dbReference type="Proteomes" id="UP000004018">
    <property type="component" value="Unassembled WGS sequence"/>
</dbReference>
<evidence type="ECO:0000313" key="3">
    <source>
        <dbReference type="EMBL" id="EGL41886.1"/>
    </source>
</evidence>
<dbReference type="Gene3D" id="3.40.50.300">
    <property type="entry name" value="P-loop containing nucleotide triphosphate hydrolases"/>
    <property type="match status" value="1"/>
</dbReference>
<accession>A0ABN0D1C6</accession>
<gene>
    <name evidence="3" type="primary">pilT</name>
    <name evidence="3" type="ORF">HMPREF1039_0072</name>
</gene>
<dbReference type="InterPro" id="IPR001482">
    <property type="entry name" value="T2SS/T4SS_dom"/>
</dbReference>